<dbReference type="PANTHER" id="PTHR42470">
    <property type="entry name" value="VAST DOMAIN-CONTAINING PROTEIN"/>
    <property type="match status" value="1"/>
</dbReference>
<comment type="caution">
    <text evidence="3">The sequence shown here is derived from an EMBL/GenBank/DDBJ whole genome shotgun (WGS) entry which is preliminary data.</text>
</comment>
<keyword evidence="4" id="KW-1185">Reference proteome</keyword>
<feature type="compositionally biased region" description="Polar residues" evidence="1">
    <location>
        <begin position="20"/>
        <end position="29"/>
    </location>
</feature>
<protein>
    <recommendedName>
        <fullName evidence="2">DUF7924 domain-containing protein</fullName>
    </recommendedName>
</protein>
<feature type="region of interest" description="Disordered" evidence="1">
    <location>
        <begin position="1"/>
        <end position="30"/>
    </location>
</feature>
<gene>
    <name evidence="3" type="ORF">BCON_0021g00270</name>
</gene>
<evidence type="ECO:0000259" key="2">
    <source>
        <dbReference type="Pfam" id="PF25545"/>
    </source>
</evidence>
<name>A0A4Z1INN3_9HELO</name>
<reference evidence="3 4" key="1">
    <citation type="submission" date="2017-12" db="EMBL/GenBank/DDBJ databases">
        <title>Comparative genomics of Botrytis spp.</title>
        <authorList>
            <person name="Valero-Jimenez C.A."/>
            <person name="Tapia P."/>
            <person name="Veloso J."/>
            <person name="Silva-Moreno E."/>
            <person name="Staats M."/>
            <person name="Valdes J.H."/>
            <person name="Van Kan J.A.L."/>
        </authorList>
    </citation>
    <scope>NUCLEOTIDE SEQUENCE [LARGE SCALE GENOMIC DNA]</scope>
    <source>
        <strain evidence="3 4">MUCL11595</strain>
    </source>
</reference>
<dbReference type="InterPro" id="IPR057684">
    <property type="entry name" value="DUF7924"/>
</dbReference>
<organism evidence="3 4">
    <name type="scientific">Botryotinia convoluta</name>
    <dbReference type="NCBI Taxonomy" id="54673"/>
    <lineage>
        <taxon>Eukaryota</taxon>
        <taxon>Fungi</taxon>
        <taxon>Dikarya</taxon>
        <taxon>Ascomycota</taxon>
        <taxon>Pezizomycotina</taxon>
        <taxon>Leotiomycetes</taxon>
        <taxon>Helotiales</taxon>
        <taxon>Sclerotiniaceae</taxon>
        <taxon>Botryotinia</taxon>
    </lineage>
</organism>
<evidence type="ECO:0000256" key="1">
    <source>
        <dbReference type="SAM" id="MobiDB-lite"/>
    </source>
</evidence>
<dbReference type="Pfam" id="PF25545">
    <property type="entry name" value="DUF7924"/>
    <property type="match status" value="1"/>
</dbReference>
<accession>A0A4Z1INN3</accession>
<dbReference type="Proteomes" id="UP000297527">
    <property type="component" value="Unassembled WGS sequence"/>
</dbReference>
<feature type="compositionally biased region" description="Polar residues" evidence="1">
    <location>
        <begin position="118"/>
        <end position="140"/>
    </location>
</feature>
<feature type="region of interest" description="Disordered" evidence="1">
    <location>
        <begin position="464"/>
        <end position="499"/>
    </location>
</feature>
<dbReference type="AlphaFoldDB" id="A0A4Z1INN3"/>
<evidence type="ECO:0000313" key="4">
    <source>
        <dbReference type="Proteomes" id="UP000297527"/>
    </source>
</evidence>
<proteinExistence type="predicted"/>
<evidence type="ECO:0000313" key="3">
    <source>
        <dbReference type="EMBL" id="TGO62214.1"/>
    </source>
</evidence>
<dbReference type="OrthoDB" id="5132737at2759"/>
<feature type="region of interest" description="Disordered" evidence="1">
    <location>
        <begin position="115"/>
        <end position="142"/>
    </location>
</feature>
<feature type="domain" description="DUF7924" evidence="2">
    <location>
        <begin position="203"/>
        <end position="418"/>
    </location>
</feature>
<dbReference type="PANTHER" id="PTHR42470:SF2">
    <property type="match status" value="1"/>
</dbReference>
<sequence>MLFPQEQTISKDRNIKSKQPFPSLTSNTPGIEIENHQLKRKRSQNEATIPSIIPFEKQLQSLTSQPHTEDTIYKNTTIGIGEKETDPLEYWTKELRWPKEYFEIESNMNHLLTKKKSSSNLRSKQSEAGSSVSSSITPSDQKPREAKSTFYIRLSYETILSTKGSFMGKSDLGITDTSKRLCRTLLEAEQSVPQDTLFRDDLFEETCESIRARNETMVVRDISPLICPSAQVLRIYGAKHLKPLHESVNEGWNSAIPFYGPRPQPDYSVGFGRSAFTDDQLKKLTPFVGEIADTFTSYFMATWQIAVLRLSDIADRQNAHSMTLAVRGTVELFRLVKREKELHQEILGFSISHDHRTVRIYGHYPIIDEGKTTFFRHPIYTFDFTALDGKEKWTAYKFIKNVYDIWMPTHLKRICSVIDDLPSDLNFEVSQQSESEESGLSQGLESHNIFEQTSYNAVSLKEADGQSSHIGSGHITPDTLLSQEIEEGVFKKPKKRSRQ</sequence>
<dbReference type="EMBL" id="PQXN01000021">
    <property type="protein sequence ID" value="TGO62214.1"/>
    <property type="molecule type" value="Genomic_DNA"/>
</dbReference>